<evidence type="ECO:0000256" key="2">
    <source>
        <dbReference type="ARBA" id="ARBA00023125"/>
    </source>
</evidence>
<dbReference type="InterPro" id="IPR018060">
    <property type="entry name" value="HTH_AraC"/>
</dbReference>
<dbReference type="SMART" id="SM00342">
    <property type="entry name" value="HTH_ARAC"/>
    <property type="match status" value="1"/>
</dbReference>
<dbReference type="PANTHER" id="PTHR43280:SF31">
    <property type="entry name" value="TRANSCRIPTIONAL REGULATORY PROTEIN"/>
    <property type="match status" value="1"/>
</dbReference>
<dbReference type="Pfam" id="PF12833">
    <property type="entry name" value="HTH_18"/>
    <property type="match status" value="1"/>
</dbReference>
<name>A0A096C7J3_9BACT</name>
<feature type="transmembrane region" description="Helical" evidence="4">
    <location>
        <begin position="217"/>
        <end position="235"/>
    </location>
</feature>
<accession>A0A096C7J3</accession>
<feature type="domain" description="HTH araC/xylS-type" evidence="5">
    <location>
        <begin position="257"/>
        <end position="359"/>
    </location>
</feature>
<keyword evidence="4" id="KW-0472">Membrane</keyword>
<dbReference type="RefSeq" id="WP_036863539.1">
    <property type="nucleotide sequence ID" value="NZ_JRNS01000244.1"/>
</dbReference>
<keyword evidence="4" id="KW-0812">Transmembrane</keyword>
<dbReference type="AlphaFoldDB" id="A0A096C7J3"/>
<keyword evidence="2" id="KW-0238">DNA-binding</keyword>
<feature type="transmembrane region" description="Helical" evidence="4">
    <location>
        <begin position="101"/>
        <end position="120"/>
    </location>
</feature>
<dbReference type="Gene3D" id="1.10.10.60">
    <property type="entry name" value="Homeodomain-like"/>
    <property type="match status" value="1"/>
</dbReference>
<feature type="transmembrane region" description="Helical" evidence="4">
    <location>
        <begin position="6"/>
        <end position="27"/>
    </location>
</feature>
<dbReference type="SUPFAM" id="SSF46689">
    <property type="entry name" value="Homeodomain-like"/>
    <property type="match status" value="1"/>
</dbReference>
<dbReference type="EMBL" id="JRNS01000244">
    <property type="protein sequence ID" value="KGF50887.1"/>
    <property type="molecule type" value="Genomic_DNA"/>
</dbReference>
<evidence type="ECO:0000313" key="7">
    <source>
        <dbReference type="Proteomes" id="UP000029578"/>
    </source>
</evidence>
<feature type="transmembrane region" description="Helical" evidence="4">
    <location>
        <begin position="66"/>
        <end position="89"/>
    </location>
</feature>
<gene>
    <name evidence="6" type="ORF">HMPREF0661_04350</name>
</gene>
<evidence type="ECO:0000256" key="4">
    <source>
        <dbReference type="SAM" id="Phobius"/>
    </source>
</evidence>
<feature type="transmembrane region" description="Helical" evidence="4">
    <location>
        <begin position="193"/>
        <end position="211"/>
    </location>
</feature>
<keyword evidence="3" id="KW-0804">Transcription</keyword>
<dbReference type="InterPro" id="IPR009057">
    <property type="entry name" value="Homeodomain-like_sf"/>
</dbReference>
<organism evidence="6 7">
    <name type="scientific">Prevotella melaninogenica DNF00666</name>
    <dbReference type="NCBI Taxonomy" id="1401073"/>
    <lineage>
        <taxon>Bacteria</taxon>
        <taxon>Pseudomonadati</taxon>
        <taxon>Bacteroidota</taxon>
        <taxon>Bacteroidia</taxon>
        <taxon>Bacteroidales</taxon>
        <taxon>Prevotellaceae</taxon>
        <taxon>Prevotella</taxon>
    </lineage>
</organism>
<dbReference type="PROSITE" id="PS01124">
    <property type="entry name" value="HTH_ARAC_FAMILY_2"/>
    <property type="match status" value="1"/>
</dbReference>
<evidence type="ECO:0000256" key="3">
    <source>
        <dbReference type="ARBA" id="ARBA00023163"/>
    </source>
</evidence>
<evidence type="ECO:0000313" key="6">
    <source>
        <dbReference type="EMBL" id="KGF50887.1"/>
    </source>
</evidence>
<dbReference type="PANTHER" id="PTHR43280">
    <property type="entry name" value="ARAC-FAMILY TRANSCRIPTIONAL REGULATOR"/>
    <property type="match status" value="1"/>
</dbReference>
<dbReference type="Proteomes" id="UP000029578">
    <property type="component" value="Unassembled WGS sequence"/>
</dbReference>
<feature type="transmembrane region" description="Helical" evidence="4">
    <location>
        <begin position="39"/>
        <end position="60"/>
    </location>
</feature>
<reference evidence="6 7" key="1">
    <citation type="submission" date="2014-07" db="EMBL/GenBank/DDBJ databases">
        <authorList>
            <person name="McCorrison J."/>
            <person name="Sanka R."/>
            <person name="Torralba M."/>
            <person name="Gillis M."/>
            <person name="Haft D.H."/>
            <person name="Methe B."/>
            <person name="Sutton G."/>
            <person name="Nelson K.E."/>
        </authorList>
    </citation>
    <scope>NUCLEOTIDE SEQUENCE [LARGE SCALE GENOMIC DNA]</scope>
    <source>
        <strain evidence="6 7">DNF00666</strain>
    </source>
</reference>
<feature type="transmembrane region" description="Helical" evidence="4">
    <location>
        <begin position="149"/>
        <end position="168"/>
    </location>
</feature>
<sequence length="376" mass="43285">MILSYATSLVAIIVSAICFAIIALMYWKSPSGPLTFKRRIIILDYGLLLLYLCCHFSRSINDETEIICVPSILSLYLLWESFLITCTTFSNGKIYKNTYALLFYNLLPLSLLVPQMIYAANGDIHHYQNYSQLQADLQQTMPIQALMRIVFWVGILFCKLLMIIEIVTQQIKYKHQIIDENGDLRGIARRNKIYLGMGLLLIMITIGQLVPSTIYHALLKICIIFTVIAITRFYVNLHKHIMILESNNYNKGNSIKEKIDKWLHQDPFPLADTELTMEKTAASIGIQTVALSYYIYEFAGKTFLSWQSECRMIHCRELLKNDDKNISEIAYECGYSDLAAMSKAFKKRFGVAPTIYRKRLSDTKRPQNTESLEDKV</sequence>
<keyword evidence="1" id="KW-0805">Transcription regulation</keyword>
<comment type="caution">
    <text evidence="6">The sequence shown here is derived from an EMBL/GenBank/DDBJ whole genome shotgun (WGS) entry which is preliminary data.</text>
</comment>
<evidence type="ECO:0000256" key="1">
    <source>
        <dbReference type="ARBA" id="ARBA00023015"/>
    </source>
</evidence>
<dbReference type="GO" id="GO:0043565">
    <property type="term" value="F:sequence-specific DNA binding"/>
    <property type="evidence" value="ECO:0007669"/>
    <property type="project" value="InterPro"/>
</dbReference>
<evidence type="ECO:0000259" key="5">
    <source>
        <dbReference type="PROSITE" id="PS01124"/>
    </source>
</evidence>
<proteinExistence type="predicted"/>
<dbReference type="GO" id="GO:0003700">
    <property type="term" value="F:DNA-binding transcription factor activity"/>
    <property type="evidence" value="ECO:0007669"/>
    <property type="project" value="InterPro"/>
</dbReference>
<keyword evidence="4" id="KW-1133">Transmembrane helix</keyword>
<protein>
    <submittedName>
        <fullName evidence="6">AraC family transcriptional regulator</fullName>
    </submittedName>
</protein>